<dbReference type="Pfam" id="PF00075">
    <property type="entry name" value="RNase_H"/>
    <property type="match status" value="1"/>
</dbReference>
<accession>A0AAN6X9A8</accession>
<evidence type="ECO:0000256" key="1">
    <source>
        <dbReference type="ARBA" id="ARBA00000077"/>
    </source>
</evidence>
<dbReference type="CDD" id="cd13934">
    <property type="entry name" value="RNase_H_Dikarya_like"/>
    <property type="match status" value="1"/>
</dbReference>
<dbReference type="GO" id="GO:0003676">
    <property type="term" value="F:nucleic acid binding"/>
    <property type="evidence" value="ECO:0007669"/>
    <property type="project" value="InterPro"/>
</dbReference>
<sequence length="236" mass="26551">MPPSDAVLAANLFSPFQRRRGTGRAFPTRFSPPSTSATPMDLFSGRRNHMLVTRYTLHNDPSTGLIFTDGACLDNGRQPAKAGWAFWHGSGPSANRLLASGRLEKQGPFGDDGMQTSNRAELRAVIAALRFRHWPGEGFRRLVIATDSEYVVEGSTQWARTWMQNRWVRRGGRSVMNRDLWESLLGEIEKHKDSGMAVEFWRIPREWNSVADAAAKEAATKEDAPEEWMEMMGINI</sequence>
<dbReference type="PANTHER" id="PTHR10642:SF26">
    <property type="entry name" value="RIBONUCLEASE H1"/>
    <property type="match status" value="1"/>
</dbReference>
<evidence type="ECO:0000313" key="10">
    <source>
        <dbReference type="Proteomes" id="UP001303160"/>
    </source>
</evidence>
<dbReference type="GO" id="GO:0004523">
    <property type="term" value="F:RNA-DNA hybrid ribonuclease activity"/>
    <property type="evidence" value="ECO:0007669"/>
    <property type="project" value="UniProtKB-EC"/>
</dbReference>
<feature type="domain" description="RNase H type-1" evidence="8">
    <location>
        <begin position="60"/>
        <end position="220"/>
    </location>
</feature>
<reference evidence="9" key="1">
    <citation type="journal article" date="2023" name="Mol. Phylogenet. Evol.">
        <title>Genome-scale phylogeny and comparative genomics of the fungal order Sordariales.</title>
        <authorList>
            <person name="Hensen N."/>
            <person name="Bonometti L."/>
            <person name="Westerberg I."/>
            <person name="Brannstrom I.O."/>
            <person name="Guillou S."/>
            <person name="Cros-Aarteil S."/>
            <person name="Calhoun S."/>
            <person name="Haridas S."/>
            <person name="Kuo A."/>
            <person name="Mondo S."/>
            <person name="Pangilinan J."/>
            <person name="Riley R."/>
            <person name="LaButti K."/>
            <person name="Andreopoulos B."/>
            <person name="Lipzen A."/>
            <person name="Chen C."/>
            <person name="Yan M."/>
            <person name="Daum C."/>
            <person name="Ng V."/>
            <person name="Clum A."/>
            <person name="Steindorff A."/>
            <person name="Ohm R.A."/>
            <person name="Martin F."/>
            <person name="Silar P."/>
            <person name="Natvig D.O."/>
            <person name="Lalanne C."/>
            <person name="Gautier V."/>
            <person name="Ament-Velasquez S.L."/>
            <person name="Kruys A."/>
            <person name="Hutchinson M.I."/>
            <person name="Powell A.J."/>
            <person name="Barry K."/>
            <person name="Miller A.N."/>
            <person name="Grigoriev I.V."/>
            <person name="Debuchy R."/>
            <person name="Gladieux P."/>
            <person name="Hiltunen Thoren M."/>
            <person name="Johannesson H."/>
        </authorList>
    </citation>
    <scope>NUCLEOTIDE SEQUENCE</scope>
    <source>
        <strain evidence="9">CBS 315.58</strain>
    </source>
</reference>
<dbReference type="EC" id="3.1.26.4" evidence="3"/>
<dbReference type="AlphaFoldDB" id="A0AAN6X9A8"/>
<dbReference type="InterPro" id="IPR012337">
    <property type="entry name" value="RNaseH-like_sf"/>
</dbReference>
<evidence type="ECO:0000256" key="4">
    <source>
        <dbReference type="ARBA" id="ARBA00022722"/>
    </source>
</evidence>
<comment type="similarity">
    <text evidence="2">Belongs to the RNase H family.</text>
</comment>
<dbReference type="Proteomes" id="UP001303160">
    <property type="component" value="Unassembled WGS sequence"/>
</dbReference>
<evidence type="ECO:0000256" key="7">
    <source>
        <dbReference type="ARBA" id="ARBA00022801"/>
    </source>
</evidence>
<evidence type="ECO:0000313" key="9">
    <source>
        <dbReference type="EMBL" id="KAK4195376.1"/>
    </source>
</evidence>
<name>A0AAN6X9A8_9PEZI</name>
<keyword evidence="6" id="KW-0255">Endonuclease</keyword>
<evidence type="ECO:0000256" key="3">
    <source>
        <dbReference type="ARBA" id="ARBA00012180"/>
    </source>
</evidence>
<dbReference type="Gene3D" id="3.30.420.10">
    <property type="entry name" value="Ribonuclease H-like superfamily/Ribonuclease H"/>
    <property type="match status" value="1"/>
</dbReference>
<dbReference type="InterPro" id="IPR050092">
    <property type="entry name" value="RNase_H"/>
</dbReference>
<keyword evidence="4" id="KW-0540">Nuclease</keyword>
<keyword evidence="10" id="KW-1185">Reference proteome</keyword>
<proteinExistence type="inferred from homology"/>
<dbReference type="GO" id="GO:0043137">
    <property type="term" value="P:DNA replication, removal of RNA primer"/>
    <property type="evidence" value="ECO:0007669"/>
    <property type="project" value="TreeGrafter"/>
</dbReference>
<dbReference type="GO" id="GO:0046872">
    <property type="term" value="F:metal ion binding"/>
    <property type="evidence" value="ECO:0007669"/>
    <property type="project" value="UniProtKB-KW"/>
</dbReference>
<evidence type="ECO:0000256" key="5">
    <source>
        <dbReference type="ARBA" id="ARBA00022723"/>
    </source>
</evidence>
<evidence type="ECO:0000256" key="6">
    <source>
        <dbReference type="ARBA" id="ARBA00022759"/>
    </source>
</evidence>
<evidence type="ECO:0000256" key="2">
    <source>
        <dbReference type="ARBA" id="ARBA00005300"/>
    </source>
</evidence>
<dbReference type="EMBL" id="MU864015">
    <property type="protein sequence ID" value="KAK4195376.1"/>
    <property type="molecule type" value="Genomic_DNA"/>
</dbReference>
<reference evidence="9" key="2">
    <citation type="submission" date="2023-05" db="EMBL/GenBank/DDBJ databases">
        <authorList>
            <consortium name="Lawrence Berkeley National Laboratory"/>
            <person name="Steindorff A."/>
            <person name="Hensen N."/>
            <person name="Bonometti L."/>
            <person name="Westerberg I."/>
            <person name="Brannstrom I.O."/>
            <person name="Guillou S."/>
            <person name="Cros-Aarteil S."/>
            <person name="Calhoun S."/>
            <person name="Haridas S."/>
            <person name="Kuo A."/>
            <person name="Mondo S."/>
            <person name="Pangilinan J."/>
            <person name="Riley R."/>
            <person name="Labutti K."/>
            <person name="Andreopoulos B."/>
            <person name="Lipzen A."/>
            <person name="Chen C."/>
            <person name="Yanf M."/>
            <person name="Daum C."/>
            <person name="Ng V."/>
            <person name="Clum A."/>
            <person name="Ohm R."/>
            <person name="Martin F."/>
            <person name="Silar P."/>
            <person name="Natvig D."/>
            <person name="Lalanne C."/>
            <person name="Gautier V."/>
            <person name="Ament-Velasquez S.L."/>
            <person name="Kruys A."/>
            <person name="Hutchinson M.I."/>
            <person name="Powell A.J."/>
            <person name="Barry K."/>
            <person name="Miller A.N."/>
            <person name="Grigoriev I.V."/>
            <person name="Debuchy R."/>
            <person name="Gladieux P."/>
            <person name="Thoren M.H."/>
            <person name="Johannesson H."/>
        </authorList>
    </citation>
    <scope>NUCLEOTIDE SEQUENCE</scope>
    <source>
        <strain evidence="9">CBS 315.58</strain>
    </source>
</reference>
<dbReference type="InterPro" id="IPR002156">
    <property type="entry name" value="RNaseH_domain"/>
</dbReference>
<dbReference type="PROSITE" id="PS50879">
    <property type="entry name" value="RNASE_H_1"/>
    <property type="match status" value="1"/>
</dbReference>
<dbReference type="InterPro" id="IPR036397">
    <property type="entry name" value="RNaseH_sf"/>
</dbReference>
<gene>
    <name evidence="9" type="ORF">QBC40DRAFT_289164</name>
</gene>
<dbReference type="SUPFAM" id="SSF53098">
    <property type="entry name" value="Ribonuclease H-like"/>
    <property type="match status" value="1"/>
</dbReference>
<keyword evidence="7" id="KW-0378">Hydrolase</keyword>
<keyword evidence="5" id="KW-0479">Metal-binding</keyword>
<comment type="caution">
    <text evidence="9">The sequence shown here is derived from an EMBL/GenBank/DDBJ whole genome shotgun (WGS) entry which is preliminary data.</text>
</comment>
<protein>
    <recommendedName>
        <fullName evidence="3">ribonuclease H</fullName>
        <ecNumber evidence="3">3.1.26.4</ecNumber>
    </recommendedName>
</protein>
<organism evidence="9 10">
    <name type="scientific">Triangularia verruculosa</name>
    <dbReference type="NCBI Taxonomy" id="2587418"/>
    <lineage>
        <taxon>Eukaryota</taxon>
        <taxon>Fungi</taxon>
        <taxon>Dikarya</taxon>
        <taxon>Ascomycota</taxon>
        <taxon>Pezizomycotina</taxon>
        <taxon>Sordariomycetes</taxon>
        <taxon>Sordariomycetidae</taxon>
        <taxon>Sordariales</taxon>
        <taxon>Podosporaceae</taxon>
        <taxon>Triangularia</taxon>
    </lineage>
</organism>
<evidence type="ECO:0000259" key="8">
    <source>
        <dbReference type="PROSITE" id="PS50879"/>
    </source>
</evidence>
<dbReference type="PANTHER" id="PTHR10642">
    <property type="entry name" value="RIBONUCLEASE H1"/>
    <property type="match status" value="1"/>
</dbReference>
<comment type="catalytic activity">
    <reaction evidence="1">
        <text>Endonucleolytic cleavage to 5'-phosphomonoester.</text>
        <dbReference type="EC" id="3.1.26.4"/>
    </reaction>
</comment>